<comment type="caution">
    <text evidence="1">The sequence shown here is derived from an EMBL/GenBank/DDBJ whole genome shotgun (WGS) entry which is preliminary data.</text>
</comment>
<sequence length="93" mass="10310">MRTVTKQLILYCTPVYSQLITTLNSIVCNPISAGLTLSITKVFRVVSSSANDIPVVKIDTQVKRQVLHYRDDFGRGMCLGALLMLYSEAPDCN</sequence>
<reference evidence="1" key="1">
    <citation type="submission" date="2019-06" db="EMBL/GenBank/DDBJ databases">
        <authorList>
            <person name="Zheng W."/>
        </authorList>
    </citation>
    <scope>NUCLEOTIDE SEQUENCE</scope>
    <source>
        <strain evidence="1">QDHG01</strain>
    </source>
</reference>
<protein>
    <submittedName>
        <fullName evidence="1">Uncharacterized protein</fullName>
    </submittedName>
</protein>
<keyword evidence="2" id="KW-1185">Reference proteome</keyword>
<dbReference type="Proteomes" id="UP000785679">
    <property type="component" value="Unassembled WGS sequence"/>
</dbReference>
<organism evidence="1 2">
    <name type="scientific">Halteria grandinella</name>
    <dbReference type="NCBI Taxonomy" id="5974"/>
    <lineage>
        <taxon>Eukaryota</taxon>
        <taxon>Sar</taxon>
        <taxon>Alveolata</taxon>
        <taxon>Ciliophora</taxon>
        <taxon>Intramacronucleata</taxon>
        <taxon>Spirotrichea</taxon>
        <taxon>Stichotrichia</taxon>
        <taxon>Sporadotrichida</taxon>
        <taxon>Halteriidae</taxon>
        <taxon>Halteria</taxon>
    </lineage>
</organism>
<name>A0A8J8T7U1_HALGN</name>
<dbReference type="AlphaFoldDB" id="A0A8J8T7U1"/>
<evidence type="ECO:0000313" key="1">
    <source>
        <dbReference type="EMBL" id="TNV85549.1"/>
    </source>
</evidence>
<evidence type="ECO:0000313" key="2">
    <source>
        <dbReference type="Proteomes" id="UP000785679"/>
    </source>
</evidence>
<dbReference type="EMBL" id="RRYP01001741">
    <property type="protein sequence ID" value="TNV85549.1"/>
    <property type="molecule type" value="Genomic_DNA"/>
</dbReference>
<gene>
    <name evidence="1" type="ORF">FGO68_gene9770</name>
</gene>
<accession>A0A8J8T7U1</accession>
<proteinExistence type="predicted"/>